<name>A0A8I5N5Y5_PAPAN</name>
<accession>A0A8I5N5Y5</accession>
<sequence>MESRCVAQAGVQWRDLGSLQAPPPGSTPFSRLSLRVAGTTGARHHARLVFCIFSRDGFHYVGQAGLELLSSSDLPASASQIVGITGMSRHIWPALFFSEVVKIKHMLWKTPPPMHTLFWQWRSSRQP</sequence>
<reference evidence="1" key="3">
    <citation type="submission" date="2025-09" db="UniProtKB">
        <authorList>
            <consortium name="Ensembl"/>
        </authorList>
    </citation>
    <scope>IDENTIFICATION</scope>
</reference>
<proteinExistence type="predicted"/>
<reference evidence="1" key="2">
    <citation type="submission" date="2025-08" db="UniProtKB">
        <authorList>
            <consortium name="Ensembl"/>
        </authorList>
    </citation>
    <scope>IDENTIFICATION</scope>
</reference>
<dbReference type="PRINTS" id="PR02045">
    <property type="entry name" value="F138DOMAIN"/>
</dbReference>
<reference evidence="1 2" key="1">
    <citation type="submission" date="2012-03" db="EMBL/GenBank/DDBJ databases">
        <title>Whole Genome Assembly of Papio anubis.</title>
        <authorList>
            <person name="Liu Y.L."/>
            <person name="Abraham K.A."/>
            <person name="Akbar H.A."/>
            <person name="Ali S.A."/>
            <person name="Anosike U.A."/>
            <person name="Aqrawi P.A."/>
            <person name="Arias F.A."/>
            <person name="Attaway T.A."/>
            <person name="Awwad R.A."/>
            <person name="Babu C.B."/>
            <person name="Bandaranaike D.B."/>
            <person name="Battles P.B."/>
            <person name="Bell A.B."/>
            <person name="Beltran B.B."/>
            <person name="Berhane-Mersha D.B."/>
            <person name="Bess C.B."/>
            <person name="Bickham C.B."/>
            <person name="Bolden T.B."/>
            <person name="Carter K.C."/>
            <person name="Chau D.C."/>
            <person name="Chavez A.C."/>
            <person name="Clerc-Blankenburg K.C."/>
            <person name="Coyle M.C."/>
            <person name="Dao M.D."/>
            <person name="Davila M.L.D."/>
            <person name="Davy-Carroll L.D."/>
            <person name="Denson S.D."/>
            <person name="Dinh H.D."/>
            <person name="Fernandez S.F."/>
            <person name="Fernando P.F."/>
            <person name="Forbes L.F."/>
            <person name="Francis C.F."/>
            <person name="Francisco L.F."/>
            <person name="Fu Q.F."/>
            <person name="Garcia-Iii R.G."/>
            <person name="Garrett T.G."/>
            <person name="Gross S.G."/>
            <person name="Gubbala S.G."/>
            <person name="Hirani K.H."/>
            <person name="Hogues M.H."/>
            <person name="Hollins B.H."/>
            <person name="Jackson L.J."/>
            <person name="Javaid M.J."/>
            <person name="Jhangiani S.J."/>
            <person name="Johnson A.J."/>
            <person name="Johnson B.J."/>
            <person name="Jones J.J."/>
            <person name="Joshi V.J."/>
            <person name="Kalu J.K."/>
            <person name="Khan N.K."/>
            <person name="Korchina V.K."/>
            <person name="Kovar C.K."/>
            <person name="Lago L.L."/>
            <person name="Lara F.L."/>
            <person name="Le T.-K.L."/>
            <person name="Lee S.L."/>
            <person name="Legall-Iii F.L."/>
            <person name="Lemon S.L."/>
            <person name="Liu J.L."/>
            <person name="Liu Y.-S.L."/>
            <person name="Liyanage D.L."/>
            <person name="Lopez J.L."/>
            <person name="Lorensuhewa L.L."/>
            <person name="Mata R.M."/>
            <person name="Mathew T.M."/>
            <person name="Mercado C.M."/>
            <person name="Mercado I.M."/>
            <person name="Morales K.M."/>
            <person name="Morgan M.M."/>
            <person name="Munidasa M.M."/>
            <person name="Ngo D.N."/>
            <person name="Nguyen L.N."/>
            <person name="Nguyen T.N."/>
            <person name="Nguyen N.N."/>
            <person name="Obregon M.O."/>
            <person name="Okwuonu G.O."/>
            <person name="Ongeri F.O."/>
            <person name="Onwere C.O."/>
            <person name="Osifeso I.O."/>
            <person name="Parra A.P."/>
            <person name="Patil S.P."/>
            <person name="Perez A.P."/>
            <person name="Perez Y.P."/>
            <person name="Pham C.P."/>
            <person name="Pu L.-L.P."/>
            <person name="Puazo M.P."/>
            <person name="Quiroz J.Q."/>
            <person name="Rouhana J.R."/>
            <person name="Ruiz M.R."/>
            <person name="Ruiz S.-J.R."/>
            <person name="Saada N.S."/>
            <person name="Santibanez J.S."/>
            <person name="Scheel M.S."/>
            <person name="Schneider B.S."/>
            <person name="Simmons D.S."/>
            <person name="Sisson I.S."/>
            <person name="Tang L.-Y.T."/>
            <person name="Thornton R.T."/>
            <person name="Tisius J.T."/>
            <person name="Toledanes G.T."/>
            <person name="Trejos Z.T."/>
            <person name="Usmani K.U."/>
            <person name="Varghese R.V."/>
            <person name="Vattathil S.V."/>
            <person name="Vee V.V."/>
            <person name="Walker D.W."/>
            <person name="Weissenberger G.W."/>
            <person name="White C.W."/>
            <person name="Williams A.W."/>
            <person name="Woodworth J.W."/>
            <person name="Wright R.W."/>
            <person name="Zhu Y.Z."/>
            <person name="Han Y.H."/>
            <person name="Newsham I.N."/>
            <person name="Nazareth L.N."/>
            <person name="Worley K.W."/>
            <person name="Muzny D.M."/>
            <person name="Rogers J.R."/>
            <person name="Gibbs R.G."/>
        </authorList>
    </citation>
    <scope>NUCLEOTIDE SEQUENCE [LARGE SCALE GENOMIC DNA]</scope>
</reference>
<dbReference type="PANTHER" id="PTHR12138:SF162">
    <property type="entry name" value="CHROMOSOME UNDETERMINED SCAFFOLD_275, WHOLE GENOME SHOTGUN SEQUENCE"/>
    <property type="match status" value="1"/>
</dbReference>
<organism evidence="1 2">
    <name type="scientific">Papio anubis</name>
    <name type="common">Olive baboon</name>
    <dbReference type="NCBI Taxonomy" id="9555"/>
    <lineage>
        <taxon>Eukaryota</taxon>
        <taxon>Metazoa</taxon>
        <taxon>Chordata</taxon>
        <taxon>Craniata</taxon>
        <taxon>Vertebrata</taxon>
        <taxon>Euteleostomi</taxon>
        <taxon>Mammalia</taxon>
        <taxon>Eutheria</taxon>
        <taxon>Euarchontoglires</taxon>
        <taxon>Primates</taxon>
        <taxon>Haplorrhini</taxon>
        <taxon>Catarrhini</taxon>
        <taxon>Cercopithecidae</taxon>
        <taxon>Cercopithecinae</taxon>
        <taxon>Papio</taxon>
    </lineage>
</organism>
<dbReference type="Proteomes" id="UP000028761">
    <property type="component" value="Chromosome 12"/>
</dbReference>
<dbReference type="OMA" id="MSHSAWS"/>
<dbReference type="AlphaFoldDB" id="A0A8I5N5Y5"/>
<dbReference type="PANTHER" id="PTHR12138">
    <property type="entry name" value="PRIMATE-EXPANDED PROTEIN FAMILY"/>
    <property type="match status" value="1"/>
</dbReference>
<evidence type="ECO:0000313" key="2">
    <source>
        <dbReference type="Proteomes" id="UP000028761"/>
    </source>
</evidence>
<dbReference type="Ensembl" id="ENSPANT00000076523.1">
    <property type="protein sequence ID" value="ENSPANP00000054737.1"/>
    <property type="gene ID" value="ENSPANG00000038148.1"/>
</dbReference>
<keyword evidence="2" id="KW-1185">Reference proteome</keyword>
<protein>
    <submittedName>
        <fullName evidence="1">Uncharacterized protein</fullName>
    </submittedName>
</protein>
<dbReference type="GeneTree" id="ENSGT00940000167556"/>
<evidence type="ECO:0000313" key="1">
    <source>
        <dbReference type="Ensembl" id="ENSPANP00000054737.1"/>
    </source>
</evidence>